<evidence type="ECO:0000313" key="3">
    <source>
        <dbReference type="Proteomes" id="UP001595384"/>
    </source>
</evidence>
<gene>
    <name evidence="2" type="ORF">ACFODT_09035</name>
</gene>
<keyword evidence="3" id="KW-1185">Reference proteome</keyword>
<dbReference type="Pfam" id="PF11949">
    <property type="entry name" value="DUF3466"/>
    <property type="match status" value="1"/>
</dbReference>
<dbReference type="InterPro" id="IPR022562">
    <property type="entry name" value="DUF3466"/>
</dbReference>
<protein>
    <submittedName>
        <fullName evidence="2">DUF3466 family protein</fullName>
    </submittedName>
</protein>
<organism evidence="2 3">
    <name type="scientific">Vibrio zhugei</name>
    <dbReference type="NCBI Taxonomy" id="2479546"/>
    <lineage>
        <taxon>Bacteria</taxon>
        <taxon>Pseudomonadati</taxon>
        <taxon>Pseudomonadota</taxon>
        <taxon>Gammaproteobacteria</taxon>
        <taxon>Vibrionales</taxon>
        <taxon>Vibrionaceae</taxon>
        <taxon>Vibrio</taxon>
    </lineage>
</organism>
<reference evidence="3" key="1">
    <citation type="journal article" date="2019" name="Int. J. Syst. Evol. Microbiol.">
        <title>The Global Catalogue of Microorganisms (GCM) 10K type strain sequencing project: providing services to taxonomists for standard genome sequencing and annotation.</title>
        <authorList>
            <consortium name="The Broad Institute Genomics Platform"/>
            <consortium name="The Broad Institute Genome Sequencing Center for Infectious Disease"/>
            <person name="Wu L."/>
            <person name="Ma J."/>
        </authorList>
    </citation>
    <scope>NUCLEOTIDE SEQUENCE [LARGE SCALE GENOMIC DNA]</scope>
    <source>
        <strain evidence="3">KCTC 62784</strain>
    </source>
</reference>
<feature type="chain" id="PRO_5046201699" evidence="1">
    <location>
        <begin position="25"/>
        <end position="559"/>
    </location>
</feature>
<proteinExistence type="predicted"/>
<dbReference type="EMBL" id="JBHRSE010000060">
    <property type="protein sequence ID" value="MFC3023969.1"/>
    <property type="molecule type" value="Genomic_DNA"/>
</dbReference>
<evidence type="ECO:0000256" key="1">
    <source>
        <dbReference type="SAM" id="SignalP"/>
    </source>
</evidence>
<sequence length="559" mass="60355">MEHKTFKRTCVSAAILLASTHASAALYQVVESTPPVNGYQSAYGVAITQGTDGTNSPQGCFSASATNCDTSDFPMAVETRANQSNGGQAVDGVGYNEEAPFGIDNEFEYVDTQDDFKNYCDSQLRYATCESWAATRWQAWNLGSVNARSFIEQTQVGDDTHNTVINHLDENGDAVGVQQNLGSAAIRSTKGVAGVYSNSAFKDPSGDQVRAFDTDGTFVSGSIGTITSFNSSSFAKTKAALWSTDGSQQVALNWPSKVEDSSGNEHDQLAQASMRSFKVIGDTIYGVGYTTVEDDDRFYMRAAVFTANKNSWTEPSDWGTPKLVTGNDINDDDVYINSRLTDVNNNKVAIGEAKRFGSKPENRAAVQRIFVMPNVDNTGSEQFLSGGIFFSGAGGKAQAINNYNEIVGQIDTENNAEIDGKVRRKRAFIYPYSGERTDNTRRNLFNGKGWWLDNLTNGGSFSNTNNQYRIIDAADINDAGVIAATALKCEGGYQTTAYNSRCDGTEQVVAVKLLPISGATSSDIKPRPEDNQSVSRSGGGSLGWGALTLLALFGFRRKK</sequence>
<dbReference type="NCBIfam" id="TIGR03501">
    <property type="entry name" value="GlyGly_CTERM"/>
    <property type="match status" value="1"/>
</dbReference>
<evidence type="ECO:0000313" key="2">
    <source>
        <dbReference type="EMBL" id="MFC3023969.1"/>
    </source>
</evidence>
<name>A0ABV7C9W6_9VIBR</name>
<dbReference type="Proteomes" id="UP001595384">
    <property type="component" value="Unassembled WGS sequence"/>
</dbReference>
<accession>A0ABV7C9W6</accession>
<keyword evidence="1" id="KW-0732">Signal</keyword>
<feature type="signal peptide" evidence="1">
    <location>
        <begin position="1"/>
        <end position="24"/>
    </location>
</feature>
<comment type="caution">
    <text evidence="2">The sequence shown here is derived from an EMBL/GenBank/DDBJ whole genome shotgun (WGS) entry which is preliminary data.</text>
</comment>
<dbReference type="InterPro" id="IPR020008">
    <property type="entry name" value="GlyGly_CTERM"/>
</dbReference>
<dbReference type="RefSeq" id="WP_123016123.1">
    <property type="nucleotide sequence ID" value="NZ_AP024911.1"/>
</dbReference>